<proteinExistence type="inferred from homology"/>
<accession>A0A2J7QPA9</accession>
<evidence type="ECO:0000313" key="7">
    <source>
        <dbReference type="Proteomes" id="UP000235965"/>
    </source>
</evidence>
<dbReference type="GO" id="GO:0005829">
    <property type="term" value="C:cytosol"/>
    <property type="evidence" value="ECO:0007669"/>
    <property type="project" value="TreeGrafter"/>
</dbReference>
<dbReference type="InParanoid" id="A0A2J7QPA9"/>
<keyword evidence="5" id="KW-0812">Transmembrane</keyword>
<evidence type="ECO:0000256" key="3">
    <source>
        <dbReference type="ARBA" id="ARBA00038050"/>
    </source>
</evidence>
<dbReference type="EC" id="3.1.1.29" evidence="1"/>
<dbReference type="NCBIfam" id="TIGR00283">
    <property type="entry name" value="arch_pth2"/>
    <property type="match status" value="1"/>
</dbReference>
<comment type="similarity">
    <text evidence="3">Belongs to the PTH2 family.</text>
</comment>
<dbReference type="SUPFAM" id="SSF102462">
    <property type="entry name" value="Peptidyl-tRNA hydrolase II"/>
    <property type="match status" value="1"/>
</dbReference>
<evidence type="ECO:0000256" key="5">
    <source>
        <dbReference type="SAM" id="Phobius"/>
    </source>
</evidence>
<dbReference type="InterPro" id="IPR023476">
    <property type="entry name" value="Pep_tRNA_hydro_II_dom_sf"/>
</dbReference>
<feature type="transmembrane region" description="Helical" evidence="5">
    <location>
        <begin position="6"/>
        <end position="26"/>
    </location>
</feature>
<keyword evidence="2 6" id="KW-0378">Hydrolase</keyword>
<organism evidence="6 7">
    <name type="scientific">Cryptotermes secundus</name>
    <dbReference type="NCBI Taxonomy" id="105785"/>
    <lineage>
        <taxon>Eukaryota</taxon>
        <taxon>Metazoa</taxon>
        <taxon>Ecdysozoa</taxon>
        <taxon>Arthropoda</taxon>
        <taxon>Hexapoda</taxon>
        <taxon>Insecta</taxon>
        <taxon>Pterygota</taxon>
        <taxon>Neoptera</taxon>
        <taxon>Polyneoptera</taxon>
        <taxon>Dictyoptera</taxon>
        <taxon>Blattodea</taxon>
        <taxon>Blattoidea</taxon>
        <taxon>Termitoidae</taxon>
        <taxon>Kalotermitidae</taxon>
        <taxon>Cryptotermitinae</taxon>
        <taxon>Cryptotermes</taxon>
    </lineage>
</organism>
<dbReference type="PANTHER" id="PTHR12649:SF11">
    <property type="entry name" value="PEPTIDYL-TRNA HYDROLASE 2, MITOCHONDRIAL"/>
    <property type="match status" value="1"/>
</dbReference>
<reference evidence="6 7" key="1">
    <citation type="submission" date="2017-12" db="EMBL/GenBank/DDBJ databases">
        <title>Hemimetabolous genomes reveal molecular basis of termite eusociality.</title>
        <authorList>
            <person name="Harrison M.C."/>
            <person name="Jongepier E."/>
            <person name="Robertson H.M."/>
            <person name="Arning N."/>
            <person name="Bitard-Feildel T."/>
            <person name="Chao H."/>
            <person name="Childers C.P."/>
            <person name="Dinh H."/>
            <person name="Doddapaneni H."/>
            <person name="Dugan S."/>
            <person name="Gowin J."/>
            <person name="Greiner C."/>
            <person name="Han Y."/>
            <person name="Hu H."/>
            <person name="Hughes D.S.T."/>
            <person name="Huylmans A.-K."/>
            <person name="Kemena C."/>
            <person name="Kremer L.P.M."/>
            <person name="Lee S.L."/>
            <person name="Lopez-Ezquerra A."/>
            <person name="Mallet L."/>
            <person name="Monroy-Kuhn J.M."/>
            <person name="Moser A."/>
            <person name="Murali S.C."/>
            <person name="Muzny D.M."/>
            <person name="Otani S."/>
            <person name="Piulachs M.-D."/>
            <person name="Poelchau M."/>
            <person name="Qu J."/>
            <person name="Schaub F."/>
            <person name="Wada-Katsumata A."/>
            <person name="Worley K.C."/>
            <person name="Xie Q."/>
            <person name="Ylla G."/>
            <person name="Poulsen M."/>
            <person name="Gibbs R.A."/>
            <person name="Schal C."/>
            <person name="Richards S."/>
            <person name="Belles X."/>
            <person name="Korb J."/>
            <person name="Bornberg-Bauer E."/>
        </authorList>
    </citation>
    <scope>NUCLEOTIDE SEQUENCE [LARGE SCALE GENOMIC DNA]</scope>
    <source>
        <tissue evidence="6">Whole body</tissue>
    </source>
</reference>
<dbReference type="Gene3D" id="3.40.1490.10">
    <property type="entry name" value="Bit1"/>
    <property type="match status" value="1"/>
</dbReference>
<keyword evidence="5" id="KW-1133">Transmembrane helix</keyword>
<keyword evidence="7" id="KW-1185">Reference proteome</keyword>
<dbReference type="OrthoDB" id="1733656at2759"/>
<dbReference type="CDD" id="cd02430">
    <property type="entry name" value="PTH2"/>
    <property type="match status" value="1"/>
</dbReference>
<dbReference type="Pfam" id="PF01981">
    <property type="entry name" value="PTH2"/>
    <property type="match status" value="1"/>
</dbReference>
<dbReference type="InterPro" id="IPR002833">
    <property type="entry name" value="PTH2"/>
</dbReference>
<dbReference type="FunFam" id="3.40.1490.10:FF:000001">
    <property type="entry name" value="Peptidyl-tRNA hydrolase 2"/>
    <property type="match status" value="1"/>
</dbReference>
<dbReference type="GO" id="GO:0004045">
    <property type="term" value="F:peptidyl-tRNA hydrolase activity"/>
    <property type="evidence" value="ECO:0007669"/>
    <property type="project" value="UniProtKB-EC"/>
</dbReference>
<evidence type="ECO:0000313" key="6">
    <source>
        <dbReference type="EMBL" id="PNF30430.1"/>
    </source>
</evidence>
<evidence type="ECO:0000256" key="4">
    <source>
        <dbReference type="ARBA" id="ARBA00048707"/>
    </source>
</evidence>
<dbReference type="EMBL" id="NEVH01012093">
    <property type="protein sequence ID" value="PNF30430.1"/>
    <property type="molecule type" value="Genomic_DNA"/>
</dbReference>
<name>A0A2J7QPA9_9NEOP</name>
<dbReference type="PANTHER" id="PTHR12649">
    <property type="entry name" value="PEPTIDYL-TRNA HYDROLASE 2"/>
    <property type="match status" value="1"/>
</dbReference>
<dbReference type="Proteomes" id="UP000235965">
    <property type="component" value="Unassembled WGS sequence"/>
</dbReference>
<dbReference type="STRING" id="105785.A0A2J7QPA9"/>
<protein>
    <recommendedName>
        <fullName evidence="1">peptidyl-tRNA hydrolase</fullName>
        <ecNumber evidence="1">3.1.1.29</ecNumber>
    </recommendedName>
</protein>
<comment type="caution">
    <text evidence="6">The sequence shown here is derived from an EMBL/GenBank/DDBJ whole genome shotgun (WGS) entry which is preliminary data.</text>
</comment>
<evidence type="ECO:0000256" key="1">
    <source>
        <dbReference type="ARBA" id="ARBA00013260"/>
    </source>
</evidence>
<sequence length="164" mass="17860">MGSERHFDYLTLMTGVVIGFSSAWILKSRIINTVSFVRNLAQDTQHNMKLVFIVRTDLGIGKGKVASQCAHAAVSCYQKMLNSSPKTLRSWELMGQPKIVLKAEEGGEQYLLELCEKAKAAGLVTTVIRDAGKTQIESGTVTVLGIGPGKSAHVDQITKQLKLL</sequence>
<dbReference type="AlphaFoldDB" id="A0A2J7QPA9"/>
<dbReference type="NCBIfam" id="NF003314">
    <property type="entry name" value="PRK04322.1"/>
    <property type="match status" value="1"/>
</dbReference>
<evidence type="ECO:0000256" key="2">
    <source>
        <dbReference type="ARBA" id="ARBA00022801"/>
    </source>
</evidence>
<keyword evidence="5" id="KW-0472">Membrane</keyword>
<comment type="catalytic activity">
    <reaction evidence="4">
        <text>an N-acyl-L-alpha-aminoacyl-tRNA + H2O = an N-acyl-L-amino acid + a tRNA + H(+)</text>
        <dbReference type="Rhea" id="RHEA:54448"/>
        <dbReference type="Rhea" id="RHEA-COMP:10123"/>
        <dbReference type="Rhea" id="RHEA-COMP:13883"/>
        <dbReference type="ChEBI" id="CHEBI:15377"/>
        <dbReference type="ChEBI" id="CHEBI:15378"/>
        <dbReference type="ChEBI" id="CHEBI:59874"/>
        <dbReference type="ChEBI" id="CHEBI:78442"/>
        <dbReference type="ChEBI" id="CHEBI:138191"/>
        <dbReference type="EC" id="3.1.1.29"/>
    </reaction>
</comment>
<gene>
    <name evidence="6" type="primary">Ptrh2_0</name>
    <name evidence="6" type="ORF">B7P43_G12484</name>
</gene>